<feature type="domain" description="Rhamnogalacturonase A/B/Epimerase-like pectate lyase" evidence="1">
    <location>
        <begin position="31"/>
        <end position="274"/>
    </location>
</feature>
<dbReference type="InterPro" id="IPR024535">
    <property type="entry name" value="RHGA/B-epi-like_pectate_lyase"/>
</dbReference>
<dbReference type="AlphaFoldDB" id="A0A3G8WH10"/>
<dbReference type="Gene3D" id="2.160.20.10">
    <property type="entry name" value="Single-stranded right-handed beta-helix, Pectin lyase-like"/>
    <property type="match status" value="1"/>
</dbReference>
<evidence type="ECO:0000259" key="1">
    <source>
        <dbReference type="Pfam" id="PF12708"/>
    </source>
</evidence>
<sequence length="404" mass="44663">MKAITFIALLLLSLIKLPLSICNINKPKEVINILDYGAKGDGMQDDTSFIQKAFDDVSRDTKSVIFPRGTYVISRPLQLKYSSKIIMDGKNSTFLIQPNARKGFSVFNFSGVQTSSELDFINFTIDGKLTQQNQWDETNFQNCKIYYGVTITSGNCNVSNSKIMNFWGTALTFSNFNTAKIENSEITNVGGHWYQNNEHDAFGDAIYIGDRNTDCTVLIDNVKASGKSFNGKLSRIGLTIENFNKHSKSGTTTINITNSTIINYERGVHAEGNNIPINISIEKSTISGRVIFLGISNLIKPLAIVKSSNISFYPGNYNGTFGLSRNFKIQADSCIINNTGSGQAMGDSGTEALFSNCTFNHMKDTYATNAKIKIINSSVNSAEKSQKPFFWKSETSFINTKMGK</sequence>
<dbReference type="SUPFAM" id="SSF51126">
    <property type="entry name" value="Pectin lyase-like"/>
    <property type="match status" value="1"/>
</dbReference>
<name>A0A3G8WH10_9FLAO</name>
<dbReference type="EMBL" id="CP034171">
    <property type="protein sequence ID" value="AZI19823.1"/>
    <property type="molecule type" value="Genomic_DNA"/>
</dbReference>
<dbReference type="Pfam" id="PF12708">
    <property type="entry name" value="Pect-lyase_RHGA_epim"/>
    <property type="match status" value="1"/>
</dbReference>
<organism evidence="2 3">
    <name type="scientific">Chryseobacterium taklimakanense</name>
    <dbReference type="NCBI Taxonomy" id="536441"/>
    <lineage>
        <taxon>Bacteria</taxon>
        <taxon>Pseudomonadati</taxon>
        <taxon>Bacteroidota</taxon>
        <taxon>Flavobacteriia</taxon>
        <taxon>Flavobacteriales</taxon>
        <taxon>Weeksellaceae</taxon>
        <taxon>Chryseobacterium group</taxon>
        <taxon>Chryseobacterium</taxon>
    </lineage>
</organism>
<reference evidence="3" key="1">
    <citation type="submission" date="2018-11" db="EMBL/GenBank/DDBJ databases">
        <title>Proposal to divide the Flavobacteriaceae and reorganize its genera based on Amino Acid Identity values calculated from whole genome sequences.</title>
        <authorList>
            <person name="Nicholson A.C."/>
            <person name="Gulvik C.A."/>
            <person name="Whitney A.M."/>
            <person name="Humrighouse B.W."/>
            <person name="Bell M."/>
            <person name="Holmes B."/>
            <person name="Steigerwalt A.B."/>
            <person name="Villarma A."/>
            <person name="Sheth M."/>
            <person name="Batra D."/>
            <person name="Pryor J."/>
            <person name="Bernardet J.-F."/>
            <person name="Hugo C."/>
            <person name="Kampfer P."/>
            <person name="Newman J.D."/>
            <person name="McQuiston J.R."/>
        </authorList>
    </citation>
    <scope>NUCLEOTIDE SEQUENCE [LARGE SCALE GENOMIC DNA]</scope>
    <source>
        <strain evidence="3">H4753</strain>
    </source>
</reference>
<accession>A0A3G8WH10</accession>
<evidence type="ECO:0000313" key="2">
    <source>
        <dbReference type="EMBL" id="AZI19823.1"/>
    </source>
</evidence>
<dbReference type="InterPro" id="IPR012334">
    <property type="entry name" value="Pectin_lyas_fold"/>
</dbReference>
<dbReference type="RefSeq" id="WP_124784062.1">
    <property type="nucleotide sequence ID" value="NZ_CP034171.1"/>
</dbReference>
<gene>
    <name evidence="2" type="ORF">EIH08_02970</name>
</gene>
<protein>
    <recommendedName>
        <fullName evidence="1">Rhamnogalacturonase A/B/Epimerase-like pectate lyase domain-containing protein</fullName>
    </recommendedName>
</protein>
<proteinExistence type="predicted"/>
<dbReference type="Proteomes" id="UP000282297">
    <property type="component" value="Chromosome"/>
</dbReference>
<dbReference type="InterPro" id="IPR011050">
    <property type="entry name" value="Pectin_lyase_fold/virulence"/>
</dbReference>
<evidence type="ECO:0000313" key="3">
    <source>
        <dbReference type="Proteomes" id="UP000282297"/>
    </source>
</evidence>